<keyword evidence="3" id="KW-1185">Reference proteome</keyword>
<organism evidence="2 3">
    <name type="scientific">Methylobacterium variabile</name>
    <dbReference type="NCBI Taxonomy" id="298794"/>
    <lineage>
        <taxon>Bacteria</taxon>
        <taxon>Pseudomonadati</taxon>
        <taxon>Pseudomonadota</taxon>
        <taxon>Alphaproteobacteria</taxon>
        <taxon>Hyphomicrobiales</taxon>
        <taxon>Methylobacteriaceae</taxon>
        <taxon>Methylobacterium</taxon>
    </lineage>
</organism>
<protein>
    <recommendedName>
        <fullName evidence="4">XapX domain-containing protein</fullName>
    </recommendedName>
</protein>
<accession>A0A0J6TA22</accession>
<name>A0A0J6TA22_9HYPH</name>
<dbReference type="PATRIC" id="fig|298794.3.peg.940"/>
<dbReference type="AlphaFoldDB" id="A0A0J6TA22"/>
<gene>
    <name evidence="2" type="ORF">VQ02_02160</name>
</gene>
<dbReference type="EMBL" id="LABY01000013">
    <property type="protein sequence ID" value="KMO42747.1"/>
    <property type="molecule type" value="Genomic_DNA"/>
</dbReference>
<dbReference type="InterPro" id="IPR020017">
    <property type="entry name" value="XapX_domain"/>
</dbReference>
<comment type="caution">
    <text evidence="2">The sequence shown here is derived from an EMBL/GenBank/DDBJ whole genome shotgun (WGS) entry which is preliminary data.</text>
</comment>
<sequence length="77" mass="7968">MLPYLLSLGAGLAVGVAYGLIGVKSPAPPIIALVGLLGILAGEMAVSYWRGHPAVLSSLLHRKSFAVEQEAPRHPPA</sequence>
<evidence type="ECO:0000313" key="3">
    <source>
        <dbReference type="Proteomes" id="UP000035955"/>
    </source>
</evidence>
<reference evidence="2 3" key="1">
    <citation type="submission" date="2015-03" db="EMBL/GenBank/DDBJ databases">
        <title>Genome sequencing of Methylobacterium variabile DSM 16961.</title>
        <authorList>
            <person name="Chaudhry V."/>
            <person name="Patil P.B."/>
        </authorList>
    </citation>
    <scope>NUCLEOTIDE SEQUENCE [LARGE SCALE GENOMIC DNA]</scope>
    <source>
        <strain evidence="2 3">DSM 16961</strain>
    </source>
</reference>
<keyword evidence="1" id="KW-0472">Membrane</keyword>
<evidence type="ECO:0000313" key="2">
    <source>
        <dbReference type="EMBL" id="KMO42747.1"/>
    </source>
</evidence>
<evidence type="ECO:0000256" key="1">
    <source>
        <dbReference type="SAM" id="Phobius"/>
    </source>
</evidence>
<keyword evidence="1" id="KW-0812">Transmembrane</keyword>
<dbReference type="NCBIfam" id="TIGR03510">
    <property type="entry name" value="XapX"/>
    <property type="match status" value="1"/>
</dbReference>
<dbReference type="OrthoDB" id="8002741at2"/>
<proteinExistence type="predicted"/>
<feature type="transmembrane region" description="Helical" evidence="1">
    <location>
        <begin position="29"/>
        <end position="49"/>
    </location>
</feature>
<dbReference type="RefSeq" id="WP_048442506.1">
    <property type="nucleotide sequence ID" value="NZ_LABY01000013.1"/>
</dbReference>
<dbReference type="Pfam" id="PF07235">
    <property type="entry name" value="DUF1427"/>
    <property type="match status" value="1"/>
</dbReference>
<keyword evidence="1" id="KW-1133">Transmembrane helix</keyword>
<dbReference type="Proteomes" id="UP000035955">
    <property type="component" value="Unassembled WGS sequence"/>
</dbReference>
<evidence type="ECO:0008006" key="4">
    <source>
        <dbReference type="Google" id="ProtNLM"/>
    </source>
</evidence>
<dbReference type="InterPro" id="IPR009872">
    <property type="entry name" value="DUF1427"/>
</dbReference>